<evidence type="ECO:0000256" key="2">
    <source>
        <dbReference type="ARBA" id="ARBA00004787"/>
    </source>
</evidence>
<dbReference type="RefSeq" id="WP_169153762.1">
    <property type="nucleotide sequence ID" value="NZ_CAWPJE010000327.1"/>
</dbReference>
<dbReference type="GO" id="GO:0050518">
    <property type="term" value="F:2-C-methyl-D-erythritol 4-phosphate cytidylyltransferase activity"/>
    <property type="evidence" value="ECO:0007669"/>
    <property type="project" value="UniProtKB-EC"/>
</dbReference>
<accession>A0ABX1P315</accession>
<keyword evidence="4 7" id="KW-0808">Transferase</keyword>
<dbReference type="InterPro" id="IPR050088">
    <property type="entry name" value="IspD/TarI_cytidylyltransf_bact"/>
</dbReference>
<dbReference type="EC" id="2.7.7.60" evidence="7"/>
<keyword evidence="6 7" id="KW-0414">Isoprene biosynthesis</keyword>
<dbReference type="PANTHER" id="PTHR32125:SF4">
    <property type="entry name" value="2-C-METHYL-D-ERYTHRITOL 4-PHOSPHATE CYTIDYLYLTRANSFERASE, CHLOROPLASTIC"/>
    <property type="match status" value="1"/>
</dbReference>
<dbReference type="InterPro" id="IPR034683">
    <property type="entry name" value="IspD/TarI"/>
</dbReference>
<feature type="site" description="Transition state stabilizer" evidence="7">
    <location>
        <position position="13"/>
    </location>
</feature>
<comment type="function">
    <text evidence="7">Catalyzes the formation of 4-diphosphocytidyl-2-C-methyl-D-erythritol from CTP and 2-C-methyl-D-erythritol 4-phosphate (MEP).</text>
</comment>
<evidence type="ECO:0000256" key="1">
    <source>
        <dbReference type="ARBA" id="ARBA00001282"/>
    </source>
</evidence>
<name>A0ABX1P315_9CYAN</name>
<dbReference type="Proteomes" id="UP000718564">
    <property type="component" value="Unassembled WGS sequence"/>
</dbReference>
<dbReference type="SUPFAM" id="SSF53448">
    <property type="entry name" value="Nucleotide-diphospho-sugar transferases"/>
    <property type="match status" value="1"/>
</dbReference>
<sequence length="248" mass="27520">MYLLIPAAGSGRRMGSSRNKLLLTLLDQPLIAWTLLAADASESIDWIGIILQPQDRADLQTIVSNLSLSKPVHFIQGGATRQDSVYNGLQSLPPMAKHVLIHDGARCLATPNLFDRCAEAILHCQGLIAAVPVKDTIKVVDQKTHLITSTPDRSQLWAAQTPQGFEVERLQQCHAEGRRQGWEVTDDAALFEQCQLPVQIVEGEETNLKVTTPVDLAIAEFILRQRLAEQSRQPLDKKFYERLPLADS</sequence>
<feature type="site" description="Positions MEP for the nucleophilic attack" evidence="7">
    <location>
        <position position="209"/>
    </location>
</feature>
<feature type="site" description="Positions MEP for the nucleophilic attack" evidence="7">
    <location>
        <position position="153"/>
    </location>
</feature>
<comment type="similarity">
    <text evidence="3 7">Belongs to the IspD/TarI cytidylyltransferase family. IspD subfamily.</text>
</comment>
<comment type="pathway">
    <text evidence="2 7">Isoprenoid biosynthesis; isopentenyl diphosphate biosynthesis via DXP pathway; isopentenyl diphosphate from 1-deoxy-D-xylulose 5-phosphate: step 2/6.</text>
</comment>
<dbReference type="InterPro" id="IPR029044">
    <property type="entry name" value="Nucleotide-diphossugar_trans"/>
</dbReference>
<protein>
    <recommendedName>
        <fullName evidence="7">2-C-methyl-D-erythritol 4-phosphate cytidylyltransferase</fullName>
        <ecNumber evidence="7">2.7.7.60</ecNumber>
    </recommendedName>
    <alternativeName>
        <fullName evidence="7">4-diphosphocytidyl-2C-methyl-D-erythritol synthase</fullName>
    </alternativeName>
    <alternativeName>
        <fullName evidence="7">MEP cytidylyltransferase</fullName>
        <shortName evidence="7">MCT</shortName>
    </alternativeName>
</protein>
<comment type="caution">
    <text evidence="8">The sequence shown here is derived from an EMBL/GenBank/DDBJ whole genome shotgun (WGS) entry which is preliminary data.</text>
</comment>
<evidence type="ECO:0000256" key="4">
    <source>
        <dbReference type="ARBA" id="ARBA00022679"/>
    </source>
</evidence>
<reference evidence="8 9" key="1">
    <citation type="submission" date="2018-06" db="EMBL/GenBank/DDBJ databases">
        <title>Comparative genomics of Brasilonema spp. strains.</title>
        <authorList>
            <person name="Alvarenga D.O."/>
            <person name="Fiore M.F."/>
            <person name="Varani A.M."/>
        </authorList>
    </citation>
    <scope>NUCLEOTIDE SEQUENCE [LARGE SCALE GENOMIC DNA]</scope>
    <source>
        <strain evidence="8 9">SPC951</strain>
    </source>
</reference>
<dbReference type="InterPro" id="IPR018294">
    <property type="entry name" value="ISPD_synthase_CS"/>
</dbReference>
<dbReference type="EMBL" id="QMEB01000012">
    <property type="protein sequence ID" value="NMG18473.1"/>
    <property type="molecule type" value="Genomic_DNA"/>
</dbReference>
<dbReference type="Gene3D" id="3.90.550.10">
    <property type="entry name" value="Spore Coat Polysaccharide Biosynthesis Protein SpsA, Chain A"/>
    <property type="match status" value="1"/>
</dbReference>
<dbReference type="InterPro" id="IPR001228">
    <property type="entry name" value="IspD"/>
</dbReference>
<keyword evidence="9" id="KW-1185">Reference proteome</keyword>
<evidence type="ECO:0000256" key="7">
    <source>
        <dbReference type="HAMAP-Rule" id="MF_00108"/>
    </source>
</evidence>
<evidence type="ECO:0000256" key="5">
    <source>
        <dbReference type="ARBA" id="ARBA00022695"/>
    </source>
</evidence>
<keyword evidence="5 7" id="KW-0548">Nucleotidyltransferase</keyword>
<organism evidence="8 9">
    <name type="scientific">Brasilonema bromeliae SPC951</name>
    <dbReference type="NCBI Taxonomy" id="385972"/>
    <lineage>
        <taxon>Bacteria</taxon>
        <taxon>Bacillati</taxon>
        <taxon>Cyanobacteriota</taxon>
        <taxon>Cyanophyceae</taxon>
        <taxon>Nostocales</taxon>
        <taxon>Scytonemataceae</taxon>
        <taxon>Brasilonema</taxon>
        <taxon>Bromeliae group (in: Brasilonema)</taxon>
    </lineage>
</organism>
<dbReference type="PANTHER" id="PTHR32125">
    <property type="entry name" value="2-C-METHYL-D-ERYTHRITOL 4-PHOSPHATE CYTIDYLYLTRANSFERASE, CHLOROPLASTIC"/>
    <property type="match status" value="1"/>
</dbReference>
<dbReference type="HAMAP" id="MF_00108">
    <property type="entry name" value="IspD"/>
    <property type="match status" value="1"/>
</dbReference>
<dbReference type="Pfam" id="PF01128">
    <property type="entry name" value="IspD"/>
    <property type="match status" value="1"/>
</dbReference>
<evidence type="ECO:0000313" key="8">
    <source>
        <dbReference type="EMBL" id="NMG18473.1"/>
    </source>
</evidence>
<evidence type="ECO:0000313" key="9">
    <source>
        <dbReference type="Proteomes" id="UP000718564"/>
    </source>
</evidence>
<comment type="catalytic activity">
    <reaction evidence="1 7">
        <text>2-C-methyl-D-erythritol 4-phosphate + CTP + H(+) = 4-CDP-2-C-methyl-D-erythritol + diphosphate</text>
        <dbReference type="Rhea" id="RHEA:13429"/>
        <dbReference type="ChEBI" id="CHEBI:15378"/>
        <dbReference type="ChEBI" id="CHEBI:33019"/>
        <dbReference type="ChEBI" id="CHEBI:37563"/>
        <dbReference type="ChEBI" id="CHEBI:57823"/>
        <dbReference type="ChEBI" id="CHEBI:58262"/>
        <dbReference type="EC" id="2.7.7.60"/>
    </reaction>
</comment>
<feature type="site" description="Transition state stabilizer" evidence="7">
    <location>
        <position position="20"/>
    </location>
</feature>
<proteinExistence type="inferred from homology"/>
<evidence type="ECO:0000256" key="3">
    <source>
        <dbReference type="ARBA" id="ARBA00009789"/>
    </source>
</evidence>
<dbReference type="PROSITE" id="PS01295">
    <property type="entry name" value="ISPD"/>
    <property type="match status" value="1"/>
</dbReference>
<dbReference type="CDD" id="cd02516">
    <property type="entry name" value="CDP-ME_synthetase"/>
    <property type="match status" value="1"/>
</dbReference>
<evidence type="ECO:0000256" key="6">
    <source>
        <dbReference type="ARBA" id="ARBA00023229"/>
    </source>
</evidence>
<dbReference type="NCBIfam" id="TIGR00453">
    <property type="entry name" value="ispD"/>
    <property type="match status" value="1"/>
</dbReference>
<gene>
    <name evidence="7" type="primary">ispD</name>
    <name evidence="8" type="ORF">DP116_03015</name>
</gene>